<organism evidence="2 3">
    <name type="scientific">Azotobacter bryophylli</name>
    <dbReference type="NCBI Taxonomy" id="1986537"/>
    <lineage>
        <taxon>Bacteria</taxon>
        <taxon>Pseudomonadati</taxon>
        <taxon>Pseudomonadota</taxon>
        <taxon>Gammaproteobacteria</taxon>
        <taxon>Pseudomonadales</taxon>
        <taxon>Pseudomonadaceae</taxon>
        <taxon>Azotobacter</taxon>
    </lineage>
</organism>
<dbReference type="RefSeq" id="WP_377814403.1">
    <property type="nucleotide sequence ID" value="NZ_JBHRSJ010000019.1"/>
</dbReference>
<dbReference type="Pfam" id="PF05901">
    <property type="entry name" value="Excalibur"/>
    <property type="match status" value="1"/>
</dbReference>
<sequence>MKKLIICALLAFAGWSYYQKNVAPTQTGLRSEPQSFKTPAVAIAQPTQHFSCDGRQHCSQMHSRAEAEYFLRNCPNTKMDGDRDGVPCENDSRF</sequence>
<reference evidence="3" key="1">
    <citation type="journal article" date="2019" name="Int. J. Syst. Evol. Microbiol.">
        <title>The Global Catalogue of Microorganisms (GCM) 10K type strain sequencing project: providing services to taxonomists for standard genome sequencing and annotation.</title>
        <authorList>
            <consortium name="The Broad Institute Genomics Platform"/>
            <consortium name="The Broad Institute Genome Sequencing Center for Infectious Disease"/>
            <person name="Wu L."/>
            <person name="Ma J."/>
        </authorList>
    </citation>
    <scope>NUCLEOTIDE SEQUENCE [LARGE SCALE GENOMIC DNA]</scope>
    <source>
        <strain evidence="3">KCTC 62195</strain>
    </source>
</reference>
<accession>A0ABV7ATR2</accession>
<dbReference type="EMBL" id="JBHRSJ010000019">
    <property type="protein sequence ID" value="MFC2972752.1"/>
    <property type="molecule type" value="Genomic_DNA"/>
</dbReference>
<evidence type="ECO:0000313" key="2">
    <source>
        <dbReference type="EMBL" id="MFC2972752.1"/>
    </source>
</evidence>
<keyword evidence="3" id="KW-1185">Reference proteome</keyword>
<dbReference type="InterPro" id="IPR008613">
    <property type="entry name" value="Excalibur_Ca-bd_domain"/>
</dbReference>
<evidence type="ECO:0000259" key="1">
    <source>
        <dbReference type="SMART" id="SM00894"/>
    </source>
</evidence>
<gene>
    <name evidence="2" type="ORF">ACFOJE_11070</name>
</gene>
<feature type="domain" description="Excalibur calcium-binding" evidence="1">
    <location>
        <begin position="54"/>
        <end position="89"/>
    </location>
</feature>
<dbReference type="SMART" id="SM00894">
    <property type="entry name" value="Excalibur"/>
    <property type="match status" value="1"/>
</dbReference>
<evidence type="ECO:0000313" key="3">
    <source>
        <dbReference type="Proteomes" id="UP001595457"/>
    </source>
</evidence>
<dbReference type="Proteomes" id="UP001595457">
    <property type="component" value="Unassembled WGS sequence"/>
</dbReference>
<protein>
    <submittedName>
        <fullName evidence="2">Excalibur calcium-binding domain-containing protein</fullName>
    </submittedName>
</protein>
<name>A0ABV7ATR2_9GAMM</name>
<proteinExistence type="predicted"/>
<comment type="caution">
    <text evidence="2">The sequence shown here is derived from an EMBL/GenBank/DDBJ whole genome shotgun (WGS) entry which is preliminary data.</text>
</comment>